<proteinExistence type="predicted"/>
<protein>
    <submittedName>
        <fullName evidence="1">Uncharacterized protein</fullName>
    </submittedName>
</protein>
<comment type="caution">
    <text evidence="1">The sequence shown here is derived from an EMBL/GenBank/DDBJ whole genome shotgun (WGS) entry which is preliminary data.</text>
</comment>
<dbReference type="AlphaFoldDB" id="A0A2M7BCD3"/>
<dbReference type="Proteomes" id="UP000229631">
    <property type="component" value="Unassembled WGS sequence"/>
</dbReference>
<sequence length="375" mass="42792">MLCKEFLIQPHLENHTEVKLQNIAKEFQFLSLLPKIADVPSLAVLNFAALPVSEPITINCALPEMKEVTVFSQIADFAKAYENKREIPKGIVIRIGSGGLFNFSKEQITFLNHLFKERLGRSAPKSPRKVWFVESEILTPLGEEEKKKRKKIVQNFGLVNFVSRYDKVAKLNLSLARLPKQRESREVDLTKKAWFGPMIETLKNEAYVSGYKQIDISELEERLKKTRSTGTSQAVNKVRDGRGVVFECYCGCKVFNRWDGSEREVAHCPDETCDSSPRPEDIFHNCVELARKKGILLNINGEYLVGQNIPYKEAISGVELSEERAKGLIIDRKIIGQKGSYKIIESTLRWGPRIIKTQQQKVYTVLVNYWRGNGK</sequence>
<evidence type="ECO:0000313" key="1">
    <source>
        <dbReference type="EMBL" id="PIV00710.1"/>
    </source>
</evidence>
<evidence type="ECO:0000313" key="2">
    <source>
        <dbReference type="Proteomes" id="UP000229631"/>
    </source>
</evidence>
<accession>A0A2M7BCD3</accession>
<reference evidence="2" key="1">
    <citation type="submission" date="2017-09" db="EMBL/GenBank/DDBJ databases">
        <title>Depth-based differentiation of microbial function through sediment-hosted aquifers and enrichment of novel symbionts in the deep terrestrial subsurface.</title>
        <authorList>
            <person name="Probst A.J."/>
            <person name="Ladd B."/>
            <person name="Jarett J.K."/>
            <person name="Geller-Mcgrath D.E."/>
            <person name="Sieber C.M.K."/>
            <person name="Emerson J.B."/>
            <person name="Anantharaman K."/>
            <person name="Thomas B.C."/>
            <person name="Malmstrom R."/>
            <person name="Stieglmeier M."/>
            <person name="Klingl A."/>
            <person name="Woyke T."/>
            <person name="Ryan C.M."/>
            <person name="Banfield J.F."/>
        </authorList>
    </citation>
    <scope>NUCLEOTIDE SEQUENCE [LARGE SCALE GENOMIC DNA]</scope>
</reference>
<dbReference type="EMBL" id="PEVC01000044">
    <property type="protein sequence ID" value="PIV00710.1"/>
    <property type="molecule type" value="Genomic_DNA"/>
</dbReference>
<organism evidence="1 2">
    <name type="scientific">Candidatus Shapirobacteria bacterium CG03_land_8_20_14_0_80_39_12</name>
    <dbReference type="NCBI Taxonomy" id="1974879"/>
    <lineage>
        <taxon>Bacteria</taxon>
        <taxon>Candidatus Shapironibacteriota</taxon>
    </lineage>
</organism>
<name>A0A2M7BCD3_9BACT</name>
<gene>
    <name evidence="1" type="ORF">COS54_02405</name>
</gene>